<organism evidence="2 3">
    <name type="scientific">Pseudoxanthomonas japonensis</name>
    <dbReference type="NCBI Taxonomy" id="69284"/>
    <lineage>
        <taxon>Bacteria</taxon>
        <taxon>Pseudomonadati</taxon>
        <taxon>Pseudomonadota</taxon>
        <taxon>Gammaproteobacteria</taxon>
        <taxon>Lysobacterales</taxon>
        <taxon>Lysobacteraceae</taxon>
        <taxon>Pseudoxanthomonas</taxon>
    </lineage>
</organism>
<dbReference type="SUPFAM" id="SSF143422">
    <property type="entry name" value="Transposase IS200-like"/>
    <property type="match status" value="1"/>
</dbReference>
<gene>
    <name evidence="2" type="ORF">CSC78_08480</name>
</gene>
<dbReference type="InterPro" id="IPR052715">
    <property type="entry name" value="RAYT_transposase"/>
</dbReference>
<dbReference type="PANTHER" id="PTHR36966">
    <property type="entry name" value="REP-ASSOCIATED TYROSINE TRANSPOSASE"/>
    <property type="match status" value="1"/>
</dbReference>
<sequence length="166" mass="19448">MVRYRRNRIAGATYFFTVTLRDRRSDLLVREIDALRAAWRVAARRIPHVVIAAVVLPDHLHAVIRMTDATSNYPRLWQDIKKGFTRRVVPAGAPSPWQSRYWERTVRDEEELQALVDYVHINPLKHGLVETVAAWPHSSFHRYVARGWLSREWAADRDVAGRWGER</sequence>
<evidence type="ECO:0000259" key="1">
    <source>
        <dbReference type="SMART" id="SM01321"/>
    </source>
</evidence>
<dbReference type="RefSeq" id="WP_162337476.1">
    <property type="nucleotide sequence ID" value="NZ_JBHSRQ010000015.1"/>
</dbReference>
<dbReference type="SMART" id="SM01321">
    <property type="entry name" value="Y1_Tnp"/>
    <property type="match status" value="1"/>
</dbReference>
<accession>A0ABQ6ZHS3</accession>
<comment type="caution">
    <text evidence="2">The sequence shown here is derived from an EMBL/GenBank/DDBJ whole genome shotgun (WGS) entry which is preliminary data.</text>
</comment>
<protein>
    <recommendedName>
        <fullName evidence="1">Transposase IS200-like domain-containing protein</fullName>
    </recommendedName>
</protein>
<keyword evidence="3" id="KW-1185">Reference proteome</keyword>
<reference evidence="2 3" key="1">
    <citation type="submission" date="2017-10" db="EMBL/GenBank/DDBJ databases">
        <title>Whole genome sequencing of members of genus Pseudoxanthomonas.</title>
        <authorList>
            <person name="Kumar S."/>
            <person name="Bansal K."/>
            <person name="Kaur A."/>
            <person name="Patil P."/>
            <person name="Sharma S."/>
            <person name="Patil P.B."/>
        </authorList>
    </citation>
    <scope>NUCLEOTIDE SEQUENCE [LARGE SCALE GENOMIC DNA]</scope>
    <source>
        <strain evidence="2 3">DSM 17109</strain>
    </source>
</reference>
<proteinExistence type="predicted"/>
<dbReference type="PANTHER" id="PTHR36966:SF1">
    <property type="entry name" value="REP-ASSOCIATED TYROSINE TRANSPOSASE"/>
    <property type="match status" value="1"/>
</dbReference>
<feature type="domain" description="Transposase IS200-like" evidence="1">
    <location>
        <begin position="9"/>
        <end position="122"/>
    </location>
</feature>
<dbReference type="Proteomes" id="UP000781710">
    <property type="component" value="Unassembled WGS sequence"/>
</dbReference>
<dbReference type="NCBIfam" id="NF047646">
    <property type="entry name" value="REP_Tyr_transpos"/>
    <property type="match status" value="1"/>
</dbReference>
<dbReference type="InterPro" id="IPR002686">
    <property type="entry name" value="Transposase_17"/>
</dbReference>
<name>A0ABQ6ZHS3_9GAMM</name>
<evidence type="ECO:0000313" key="2">
    <source>
        <dbReference type="EMBL" id="KAF1725491.1"/>
    </source>
</evidence>
<dbReference type="EMBL" id="PDWW01000009">
    <property type="protein sequence ID" value="KAF1725491.1"/>
    <property type="molecule type" value="Genomic_DNA"/>
</dbReference>
<evidence type="ECO:0000313" key="3">
    <source>
        <dbReference type="Proteomes" id="UP000781710"/>
    </source>
</evidence>
<dbReference type="Gene3D" id="3.30.70.1290">
    <property type="entry name" value="Transposase IS200-like"/>
    <property type="match status" value="1"/>
</dbReference>
<dbReference type="InterPro" id="IPR036515">
    <property type="entry name" value="Transposase_17_sf"/>
</dbReference>